<dbReference type="AlphaFoldDB" id="A0AAD7S895"/>
<protein>
    <submittedName>
        <fullName evidence="2">Uncharacterized protein</fullName>
    </submittedName>
</protein>
<reference evidence="2" key="1">
    <citation type="journal article" date="2023" name="Science">
        <title>Genome structures resolve the early diversification of teleost fishes.</title>
        <authorList>
            <person name="Parey E."/>
            <person name="Louis A."/>
            <person name="Montfort J."/>
            <person name="Bouchez O."/>
            <person name="Roques C."/>
            <person name="Iampietro C."/>
            <person name="Lluch J."/>
            <person name="Castinel A."/>
            <person name="Donnadieu C."/>
            <person name="Desvignes T."/>
            <person name="Floi Bucao C."/>
            <person name="Jouanno E."/>
            <person name="Wen M."/>
            <person name="Mejri S."/>
            <person name="Dirks R."/>
            <person name="Jansen H."/>
            <person name="Henkel C."/>
            <person name="Chen W.J."/>
            <person name="Zahm M."/>
            <person name="Cabau C."/>
            <person name="Klopp C."/>
            <person name="Thompson A.W."/>
            <person name="Robinson-Rechavi M."/>
            <person name="Braasch I."/>
            <person name="Lecointre G."/>
            <person name="Bobe J."/>
            <person name="Postlethwait J.H."/>
            <person name="Berthelot C."/>
            <person name="Roest Crollius H."/>
            <person name="Guiguen Y."/>
        </authorList>
    </citation>
    <scope>NUCLEOTIDE SEQUENCE</scope>
    <source>
        <strain evidence="2">NC1722</strain>
    </source>
</reference>
<keyword evidence="3" id="KW-1185">Reference proteome</keyword>
<dbReference type="Proteomes" id="UP001221898">
    <property type="component" value="Unassembled WGS sequence"/>
</dbReference>
<evidence type="ECO:0000313" key="3">
    <source>
        <dbReference type="Proteomes" id="UP001221898"/>
    </source>
</evidence>
<proteinExistence type="predicted"/>
<name>A0AAD7S895_9TELE</name>
<organism evidence="2 3">
    <name type="scientific">Aldrovandia affinis</name>
    <dbReference type="NCBI Taxonomy" id="143900"/>
    <lineage>
        <taxon>Eukaryota</taxon>
        <taxon>Metazoa</taxon>
        <taxon>Chordata</taxon>
        <taxon>Craniata</taxon>
        <taxon>Vertebrata</taxon>
        <taxon>Euteleostomi</taxon>
        <taxon>Actinopterygii</taxon>
        <taxon>Neopterygii</taxon>
        <taxon>Teleostei</taxon>
        <taxon>Notacanthiformes</taxon>
        <taxon>Halosauridae</taxon>
        <taxon>Aldrovandia</taxon>
    </lineage>
</organism>
<evidence type="ECO:0000313" key="2">
    <source>
        <dbReference type="EMBL" id="KAJ8397733.1"/>
    </source>
</evidence>
<feature type="region of interest" description="Disordered" evidence="1">
    <location>
        <begin position="70"/>
        <end position="90"/>
    </location>
</feature>
<dbReference type="EMBL" id="JAINUG010000095">
    <property type="protein sequence ID" value="KAJ8397733.1"/>
    <property type="molecule type" value="Genomic_DNA"/>
</dbReference>
<evidence type="ECO:0000256" key="1">
    <source>
        <dbReference type="SAM" id="MobiDB-lite"/>
    </source>
</evidence>
<sequence>MGFSVILSFCVLGRRVKRSVRRGPRGVNLPVTEVRITLTRGAQQTGIHTVFAPCPSPGGVPRDLNAEAIGHNKADGKQESVTQPDSAARGARARTLLCPGGEMHSSPNASRPQSFLVFPNCYAVTHA</sequence>
<gene>
    <name evidence="2" type="ORF">AAFF_G00434220</name>
</gene>
<comment type="caution">
    <text evidence="2">The sequence shown here is derived from an EMBL/GenBank/DDBJ whole genome shotgun (WGS) entry which is preliminary data.</text>
</comment>
<accession>A0AAD7S895</accession>